<organism evidence="1">
    <name type="scientific">Arion vulgaris</name>
    <dbReference type="NCBI Taxonomy" id="1028688"/>
    <lineage>
        <taxon>Eukaryota</taxon>
        <taxon>Metazoa</taxon>
        <taxon>Spiralia</taxon>
        <taxon>Lophotrochozoa</taxon>
        <taxon>Mollusca</taxon>
        <taxon>Gastropoda</taxon>
        <taxon>Heterobranchia</taxon>
        <taxon>Euthyneura</taxon>
        <taxon>Panpulmonata</taxon>
        <taxon>Eupulmonata</taxon>
        <taxon>Stylommatophora</taxon>
        <taxon>Helicina</taxon>
        <taxon>Arionoidea</taxon>
        <taxon>Arionidae</taxon>
        <taxon>Arion</taxon>
    </lineage>
</organism>
<sequence length="57" mass="6922">MHYIAVCTELALCHVRRYSEPVYLLWYLCRIEGLRWYDRVTDGELMETRRHFSEPSG</sequence>
<accession>A0A0B6Y6M5</accession>
<proteinExistence type="predicted"/>
<evidence type="ECO:0000313" key="1">
    <source>
        <dbReference type="EMBL" id="CEK51814.1"/>
    </source>
</evidence>
<reference evidence="1" key="1">
    <citation type="submission" date="2014-12" db="EMBL/GenBank/DDBJ databases">
        <title>Insight into the proteome of Arion vulgaris.</title>
        <authorList>
            <person name="Aradska J."/>
            <person name="Bulat T."/>
            <person name="Smidak R."/>
            <person name="Sarate P."/>
            <person name="Gangsoo J."/>
            <person name="Sialana F."/>
            <person name="Bilban M."/>
            <person name="Lubec G."/>
        </authorList>
    </citation>
    <scope>NUCLEOTIDE SEQUENCE</scope>
    <source>
        <tissue evidence="1">Skin</tissue>
    </source>
</reference>
<protein>
    <submittedName>
        <fullName evidence="1">Uncharacterized protein</fullName>
    </submittedName>
</protein>
<gene>
    <name evidence="1" type="primary">ORF14524</name>
</gene>
<dbReference type="EMBL" id="HACG01004949">
    <property type="protein sequence ID" value="CEK51814.1"/>
    <property type="molecule type" value="Transcribed_RNA"/>
</dbReference>
<dbReference type="AlphaFoldDB" id="A0A0B6Y6M5"/>
<name>A0A0B6Y6M5_9EUPU</name>